<accession>A0A6I9VYM3</accession>
<proteinExistence type="predicted"/>
<dbReference type="KEGG" id="pbar:105423962"/>
<reference evidence="2" key="1">
    <citation type="submission" date="2025-08" db="UniProtKB">
        <authorList>
            <consortium name="RefSeq"/>
        </authorList>
    </citation>
    <scope>IDENTIFICATION</scope>
</reference>
<dbReference type="OrthoDB" id="10262255at2759"/>
<evidence type="ECO:0000313" key="2">
    <source>
        <dbReference type="RefSeq" id="XP_011632278.1"/>
    </source>
</evidence>
<organism evidence="1 2">
    <name type="scientific">Pogonomyrmex barbatus</name>
    <name type="common">red harvester ant</name>
    <dbReference type="NCBI Taxonomy" id="144034"/>
    <lineage>
        <taxon>Eukaryota</taxon>
        <taxon>Metazoa</taxon>
        <taxon>Ecdysozoa</taxon>
        <taxon>Arthropoda</taxon>
        <taxon>Hexapoda</taxon>
        <taxon>Insecta</taxon>
        <taxon>Pterygota</taxon>
        <taxon>Neoptera</taxon>
        <taxon>Endopterygota</taxon>
        <taxon>Hymenoptera</taxon>
        <taxon>Apocrita</taxon>
        <taxon>Aculeata</taxon>
        <taxon>Formicoidea</taxon>
        <taxon>Formicidae</taxon>
        <taxon>Myrmicinae</taxon>
        <taxon>Pogonomyrmex</taxon>
    </lineage>
</organism>
<evidence type="ECO:0000313" key="1">
    <source>
        <dbReference type="Proteomes" id="UP000504615"/>
    </source>
</evidence>
<dbReference type="AlphaFoldDB" id="A0A6I9VYM3"/>
<sequence length="107" mass="12671">MEVRHTFSSVLKECTRITSDRCKEIKMLQQLVQGGGDPSMISRIEDQKQQEEQMRELKRMREKYFDALLSRKNAILAKRSILSNTKLQAEKVREEVTSHFNQYCDKF</sequence>
<protein>
    <submittedName>
        <fullName evidence="2">Uncharacterized protein LOC105423962</fullName>
    </submittedName>
</protein>
<keyword evidence="1" id="KW-1185">Reference proteome</keyword>
<gene>
    <name evidence="2" type="primary">LOC105423962</name>
</gene>
<dbReference type="RefSeq" id="XP_011632278.1">
    <property type="nucleotide sequence ID" value="XM_011633976.1"/>
</dbReference>
<dbReference type="Proteomes" id="UP000504615">
    <property type="component" value="Unplaced"/>
</dbReference>
<dbReference type="GeneID" id="105423962"/>
<name>A0A6I9VYM3_9HYME</name>